<feature type="transmembrane region" description="Helical" evidence="12">
    <location>
        <begin position="40"/>
        <end position="60"/>
    </location>
</feature>
<dbReference type="PANTHER" id="PTHR32024">
    <property type="entry name" value="TRK SYSTEM POTASSIUM UPTAKE PROTEIN TRKG-RELATED"/>
    <property type="match status" value="1"/>
</dbReference>
<evidence type="ECO:0000256" key="9">
    <source>
        <dbReference type="ARBA" id="ARBA00023136"/>
    </source>
</evidence>
<evidence type="ECO:0000256" key="5">
    <source>
        <dbReference type="ARBA" id="ARBA00022692"/>
    </source>
</evidence>
<protein>
    <recommendedName>
        <fullName evidence="10">Trk system potassium uptake protein</fullName>
    </recommendedName>
</protein>
<feature type="binding site" evidence="11">
    <location>
        <position position="432"/>
    </location>
    <ligand>
        <name>K(+)</name>
        <dbReference type="ChEBI" id="CHEBI:29103"/>
    </ligand>
</feature>
<evidence type="ECO:0000313" key="13">
    <source>
        <dbReference type="EMBL" id="SOH95358.1"/>
    </source>
</evidence>
<evidence type="ECO:0000256" key="10">
    <source>
        <dbReference type="PIRNR" id="PIRNR006247"/>
    </source>
</evidence>
<dbReference type="AlphaFoldDB" id="A0A2C9CVR2"/>
<organism evidence="13 14">
    <name type="scientific">Pontivivens marinum</name>
    <dbReference type="NCBI Taxonomy" id="1690039"/>
    <lineage>
        <taxon>Bacteria</taxon>
        <taxon>Pseudomonadati</taxon>
        <taxon>Pseudomonadota</taxon>
        <taxon>Alphaproteobacteria</taxon>
        <taxon>Rhodobacterales</taxon>
        <taxon>Paracoccaceae</taxon>
        <taxon>Pontivivens</taxon>
    </lineage>
</organism>
<feature type="transmembrane region" description="Helical" evidence="12">
    <location>
        <begin position="239"/>
        <end position="260"/>
    </location>
</feature>
<sequence>MISFRPIGYVVGMLMLALAASMLLPLLIDLIDNNTADAAAFGISALITGLSGGLLFLGCSDGRSLGLTIRQTFLLTVACWLMLPIFGALPFWIGPDAISYTDAFFEAMSGLTTTGATIYPDLDILSRGVHLWRALMQWMGGVGVIVFALAFLPMLKVGGMQLFRSEAFDTFGKILPRAAEIAGSISSIYLTLTLVCAIIYGWAGMDLFEAVVHAMTTVSTGGFASENASFGAFGAPAEYIATVFMILASLPFVRYVQLVAGSPAPLLRDSQIRSFLLVLASAVLLLTAWQVFANGQTGELAFRKALFNATSIMTGTGYASADYSAWGSFSVTVFFLIGLVGGCAGSTCCSVKIFRYQLLFSALVTQIKQLHHPAGVFRPRYEGRAVEEDVISSVMAFFVMFVLSLSGFTAILGLMGLDTVTALSGAATALANVGPGLGPEIGPASTFAGLPDQAKWVLATAMLVGRLELLSVYVLFTAAFWRG</sequence>
<feature type="binding site" evidence="11">
    <location>
        <position position="114"/>
    </location>
    <ligand>
        <name>K(+)</name>
        <dbReference type="ChEBI" id="CHEBI:29103"/>
    </ligand>
</feature>
<dbReference type="GO" id="GO:0046872">
    <property type="term" value="F:metal ion binding"/>
    <property type="evidence" value="ECO:0007669"/>
    <property type="project" value="UniProtKB-KW"/>
</dbReference>
<comment type="subcellular location">
    <subcellularLocation>
        <location evidence="10">Cell inner membrane</location>
        <topology evidence="10">Multi-pass membrane protein</topology>
    </subcellularLocation>
    <subcellularLocation>
        <location evidence="1">Cell membrane</location>
        <topology evidence="1">Multi-pass membrane protein</topology>
    </subcellularLocation>
</comment>
<comment type="function">
    <text evidence="10">Low-affinity potassium transport system. Interacts with Trk system potassium uptake protein TrkA.</text>
</comment>
<feature type="binding site" evidence="11">
    <location>
        <position position="221"/>
    </location>
    <ligand>
        <name>K(+)</name>
        <dbReference type="ChEBI" id="CHEBI:29103"/>
    </ligand>
</feature>
<keyword evidence="10" id="KW-0997">Cell inner membrane</keyword>
<proteinExistence type="inferred from homology"/>
<feature type="transmembrane region" description="Helical" evidence="12">
    <location>
        <begin position="135"/>
        <end position="155"/>
    </location>
</feature>
<keyword evidence="2 10" id="KW-0813">Transport</keyword>
<evidence type="ECO:0000256" key="12">
    <source>
        <dbReference type="SAM" id="Phobius"/>
    </source>
</evidence>
<dbReference type="InterPro" id="IPR003445">
    <property type="entry name" value="Cat_transpt"/>
</dbReference>
<evidence type="ECO:0000256" key="6">
    <source>
        <dbReference type="ARBA" id="ARBA00022958"/>
    </source>
</evidence>
<keyword evidence="9 10" id="KW-0472">Membrane</keyword>
<evidence type="ECO:0000313" key="14">
    <source>
        <dbReference type="Proteomes" id="UP000220034"/>
    </source>
</evidence>
<keyword evidence="8 10" id="KW-0406">Ion transport</keyword>
<keyword evidence="4 10" id="KW-0633">Potassium transport</keyword>
<gene>
    <name evidence="13" type="ORF">SAMN06273572_11029</name>
</gene>
<dbReference type="OrthoDB" id="9810952at2"/>
<feature type="binding site" evidence="11">
    <location>
        <position position="113"/>
    </location>
    <ligand>
        <name>K(+)</name>
        <dbReference type="ChEBI" id="CHEBI:29103"/>
    </ligand>
</feature>
<evidence type="ECO:0000256" key="3">
    <source>
        <dbReference type="ARBA" id="ARBA00022475"/>
    </source>
</evidence>
<feature type="transmembrane region" description="Helical" evidence="12">
    <location>
        <begin position="323"/>
        <end position="345"/>
    </location>
</feature>
<reference evidence="14" key="1">
    <citation type="submission" date="2017-09" db="EMBL/GenBank/DDBJ databases">
        <authorList>
            <person name="Varghese N."/>
            <person name="Submissions S."/>
        </authorList>
    </citation>
    <scope>NUCLEOTIDE SEQUENCE [LARGE SCALE GENOMIC DNA]</scope>
    <source>
        <strain evidence="14">C7</strain>
    </source>
</reference>
<keyword evidence="6 10" id="KW-0630">Potassium</keyword>
<dbReference type="GO" id="GO:0005886">
    <property type="term" value="C:plasma membrane"/>
    <property type="evidence" value="ECO:0007669"/>
    <property type="project" value="UniProtKB-SubCell"/>
</dbReference>
<feature type="transmembrane region" description="Helical" evidence="12">
    <location>
        <begin position="72"/>
        <end position="93"/>
    </location>
</feature>
<dbReference type="Proteomes" id="UP000220034">
    <property type="component" value="Unassembled WGS sequence"/>
</dbReference>
<keyword evidence="11" id="KW-0479">Metal-binding</keyword>
<feature type="binding site" evidence="11">
    <location>
        <position position="433"/>
    </location>
    <ligand>
        <name>K(+)</name>
        <dbReference type="ChEBI" id="CHEBI:29103"/>
    </ligand>
</feature>
<dbReference type="RefSeq" id="WP_097931789.1">
    <property type="nucleotide sequence ID" value="NZ_OCTN01000010.1"/>
</dbReference>
<evidence type="ECO:0000256" key="4">
    <source>
        <dbReference type="ARBA" id="ARBA00022538"/>
    </source>
</evidence>
<feature type="transmembrane region" description="Helical" evidence="12">
    <location>
        <begin position="7"/>
        <end position="28"/>
    </location>
</feature>
<feature type="transmembrane region" description="Helical" evidence="12">
    <location>
        <begin position="390"/>
        <end position="415"/>
    </location>
</feature>
<keyword evidence="3 10" id="KW-1003">Cell membrane</keyword>
<dbReference type="PANTHER" id="PTHR32024:SF3">
    <property type="entry name" value="TRK SYSTEM POTASSIUM UPTAKE PROTEIN"/>
    <property type="match status" value="1"/>
</dbReference>
<keyword evidence="14" id="KW-1185">Reference proteome</keyword>
<evidence type="ECO:0000256" key="2">
    <source>
        <dbReference type="ARBA" id="ARBA00022448"/>
    </source>
</evidence>
<feature type="transmembrane region" description="Helical" evidence="12">
    <location>
        <begin position="181"/>
        <end position="203"/>
    </location>
</feature>
<dbReference type="GO" id="GO:0015379">
    <property type="term" value="F:potassium:chloride symporter activity"/>
    <property type="evidence" value="ECO:0007669"/>
    <property type="project" value="InterPro"/>
</dbReference>
<evidence type="ECO:0000256" key="8">
    <source>
        <dbReference type="ARBA" id="ARBA00023065"/>
    </source>
</evidence>
<accession>A0A2C9CVR2</accession>
<feature type="transmembrane region" description="Helical" evidence="12">
    <location>
        <begin position="456"/>
        <end position="481"/>
    </location>
</feature>
<name>A0A2C9CVR2_9RHOB</name>
<evidence type="ECO:0000256" key="1">
    <source>
        <dbReference type="ARBA" id="ARBA00004651"/>
    </source>
</evidence>
<dbReference type="InterPro" id="IPR004772">
    <property type="entry name" value="TrkH"/>
</dbReference>
<feature type="transmembrane region" description="Helical" evidence="12">
    <location>
        <begin position="272"/>
        <end position="292"/>
    </location>
</feature>
<evidence type="ECO:0000256" key="7">
    <source>
        <dbReference type="ARBA" id="ARBA00022989"/>
    </source>
</evidence>
<dbReference type="PIRSF" id="PIRSF006247">
    <property type="entry name" value="TrkH"/>
    <property type="match status" value="1"/>
</dbReference>
<keyword evidence="5 12" id="KW-0812">Transmembrane</keyword>
<dbReference type="EMBL" id="OCTN01000010">
    <property type="protein sequence ID" value="SOH95358.1"/>
    <property type="molecule type" value="Genomic_DNA"/>
</dbReference>
<keyword evidence="7 12" id="KW-1133">Transmembrane helix</keyword>
<feature type="binding site" evidence="11">
    <location>
        <position position="316"/>
    </location>
    <ligand>
        <name>K(+)</name>
        <dbReference type="ChEBI" id="CHEBI:29103"/>
    </ligand>
</feature>
<evidence type="ECO:0000256" key="11">
    <source>
        <dbReference type="PIRSR" id="PIRSR006247-1"/>
    </source>
</evidence>
<dbReference type="Pfam" id="PF02386">
    <property type="entry name" value="TrkH"/>
    <property type="match status" value="1"/>
</dbReference>
<comment type="similarity">
    <text evidence="10">Belongs to the TrkH potassium transport family.</text>
</comment>